<feature type="domain" description="Beta-lactamase-related" evidence="2">
    <location>
        <begin position="33"/>
        <end position="432"/>
    </location>
</feature>
<dbReference type="Gene3D" id="3.40.710.10">
    <property type="entry name" value="DD-peptidase/beta-lactamase superfamily"/>
    <property type="match status" value="1"/>
</dbReference>
<reference evidence="3" key="1">
    <citation type="submission" date="2020-10" db="EMBL/GenBank/DDBJ databases">
        <title>Microbiome of the Black Sea water column analyzed by genome centric metagenomics.</title>
        <authorList>
            <person name="Cabello-Yeves P.J."/>
            <person name="Callieri C."/>
            <person name="Picazo A."/>
            <person name="Mehrshad M."/>
            <person name="Haro-Moreno J.M."/>
            <person name="Roda-Garcia J."/>
            <person name="Dzembekova N."/>
            <person name="Slabakova V."/>
            <person name="Slabakova N."/>
            <person name="Moncheva S."/>
            <person name="Rodriguez-Valera F."/>
        </authorList>
    </citation>
    <scope>NUCLEOTIDE SEQUENCE</scope>
    <source>
        <strain evidence="3">BS30m-G43</strain>
    </source>
</reference>
<dbReference type="InterPro" id="IPR001466">
    <property type="entry name" value="Beta-lactam-related"/>
</dbReference>
<protein>
    <submittedName>
        <fullName evidence="3">Beta-lactamase family protein</fullName>
    </submittedName>
</protein>
<dbReference type="InterPro" id="IPR012338">
    <property type="entry name" value="Beta-lactam/transpept-like"/>
</dbReference>
<proteinExistence type="predicted"/>
<evidence type="ECO:0000256" key="1">
    <source>
        <dbReference type="SAM" id="SignalP"/>
    </source>
</evidence>
<dbReference type="PANTHER" id="PTHR43283:SF3">
    <property type="entry name" value="BETA-LACTAMASE FAMILY PROTEIN (AFU_ORTHOLOGUE AFUA_5G07500)"/>
    <property type="match status" value="1"/>
</dbReference>
<dbReference type="AlphaFoldDB" id="A0A937JF53"/>
<evidence type="ECO:0000259" key="2">
    <source>
        <dbReference type="Pfam" id="PF00144"/>
    </source>
</evidence>
<dbReference type="Proteomes" id="UP000705230">
    <property type="component" value="Unassembled WGS sequence"/>
</dbReference>
<organism evidence="3 4">
    <name type="scientific">SAR86 cluster bacterium</name>
    <dbReference type="NCBI Taxonomy" id="2030880"/>
    <lineage>
        <taxon>Bacteria</taxon>
        <taxon>Pseudomonadati</taxon>
        <taxon>Pseudomonadota</taxon>
        <taxon>Gammaproteobacteria</taxon>
        <taxon>SAR86 cluster</taxon>
    </lineage>
</organism>
<dbReference type="Pfam" id="PF00144">
    <property type="entry name" value="Beta-lactamase"/>
    <property type="match status" value="1"/>
</dbReference>
<keyword evidence="1" id="KW-0732">Signal</keyword>
<comment type="caution">
    <text evidence="3">The sequence shown here is derived from an EMBL/GenBank/DDBJ whole genome shotgun (WGS) entry which is preliminary data.</text>
</comment>
<feature type="signal peptide" evidence="1">
    <location>
        <begin position="1"/>
        <end position="20"/>
    </location>
</feature>
<feature type="chain" id="PRO_5037690539" evidence="1">
    <location>
        <begin position="21"/>
        <end position="440"/>
    </location>
</feature>
<gene>
    <name evidence="3" type="ORF">ISR29_01155</name>
</gene>
<dbReference type="InterPro" id="IPR050789">
    <property type="entry name" value="Diverse_Enzym_Activities"/>
</dbReference>
<dbReference type="PANTHER" id="PTHR43283">
    <property type="entry name" value="BETA-LACTAMASE-RELATED"/>
    <property type="match status" value="1"/>
</dbReference>
<sequence>MKVIHALTLTSFLISTSLFATSLNSNDQQKIIDHFNAYVDDGKIPQVSILIKQDNKEIFRHVYGKADIASNTAANKDTIYRIYSMTKPVTGVAIMQLLENGKLRLNDKVSKFIPAFKNTKVLNTDFQDYVVKPKREITIRDLLTHTSGLTYSWAGEGPVQQIYRKYNIRPYYFGSLDSELGKFPGTTCQFASIAASAPLLHNPGEDWSYGINMDILGCIVEVVSGMSFADYLDKNIFNPLQMTSTGFAVKPSDKKSFTTLYTSGSFSRDGEIVGPLGANYADLEFSKSLRSIDSFDNSPYLTNSSNLFDGGSGLVSSIDDYSIFSEMLLNNGELNGVRILSEASVKLMSRNHLDLDDSEAASFGVSGLGFGLTVGVVEDAGQAGMFGSDGQYFWGGAASTTFWVDPEKKITAVLMTQFMPSDKYPLREELRALLYSGVSN</sequence>
<dbReference type="EMBL" id="JADHSG010000001">
    <property type="protein sequence ID" value="MBL6902794.1"/>
    <property type="molecule type" value="Genomic_DNA"/>
</dbReference>
<dbReference type="SUPFAM" id="SSF56601">
    <property type="entry name" value="beta-lactamase/transpeptidase-like"/>
    <property type="match status" value="1"/>
</dbReference>
<evidence type="ECO:0000313" key="3">
    <source>
        <dbReference type="EMBL" id="MBL6902794.1"/>
    </source>
</evidence>
<name>A0A937JF53_9GAMM</name>
<accession>A0A937JF53</accession>
<evidence type="ECO:0000313" key="4">
    <source>
        <dbReference type="Proteomes" id="UP000705230"/>
    </source>
</evidence>